<keyword evidence="4" id="KW-0539">Nucleus</keyword>
<keyword evidence="2" id="KW-0156">Chromatin regulator</keyword>
<feature type="region of interest" description="Disordered" evidence="5">
    <location>
        <begin position="141"/>
        <end position="254"/>
    </location>
</feature>
<dbReference type="SUPFAM" id="SSF109715">
    <property type="entry name" value="DEK C-terminal domain"/>
    <property type="match status" value="1"/>
</dbReference>
<name>A0A183DQM4_9BILA</name>
<evidence type="ECO:0000256" key="4">
    <source>
        <dbReference type="ARBA" id="ARBA00023242"/>
    </source>
</evidence>
<dbReference type="AlphaFoldDB" id="A0A183DQM4"/>
<accession>A0A183DQM4</accession>
<dbReference type="EMBL" id="UYRT01078292">
    <property type="protein sequence ID" value="VDN18216.1"/>
    <property type="molecule type" value="Genomic_DNA"/>
</dbReference>
<proteinExistence type="predicted"/>
<dbReference type="Gene3D" id="1.10.10.60">
    <property type="entry name" value="Homeodomain-like"/>
    <property type="match status" value="1"/>
</dbReference>
<keyword evidence="3" id="KW-0238">DNA-binding</keyword>
<protein>
    <submittedName>
        <fullName evidence="9">DEK_C domain-containing protein</fullName>
    </submittedName>
</protein>
<dbReference type="Proteomes" id="UP000271098">
    <property type="component" value="Unassembled WGS sequence"/>
</dbReference>
<reference evidence="9" key="1">
    <citation type="submission" date="2016-06" db="UniProtKB">
        <authorList>
            <consortium name="WormBaseParasite"/>
        </authorList>
    </citation>
    <scope>IDENTIFICATION</scope>
</reference>
<dbReference type="WBParaSite" id="GPUH_0001102801-mRNA-1">
    <property type="protein sequence ID" value="GPUH_0001102801-mRNA-1"/>
    <property type="gene ID" value="GPUH_0001102801"/>
</dbReference>
<dbReference type="PROSITE" id="PS51998">
    <property type="entry name" value="DEK_C"/>
    <property type="match status" value="1"/>
</dbReference>
<dbReference type="PANTHER" id="PTHR13468">
    <property type="entry name" value="DEK PROTEIN"/>
    <property type="match status" value="1"/>
</dbReference>
<evidence type="ECO:0000313" key="9">
    <source>
        <dbReference type="WBParaSite" id="GPUH_0001102801-mRNA-1"/>
    </source>
</evidence>
<dbReference type="InterPro" id="IPR044198">
    <property type="entry name" value="DEK"/>
</dbReference>
<keyword evidence="8" id="KW-1185">Reference proteome</keyword>
<evidence type="ECO:0000256" key="3">
    <source>
        <dbReference type="ARBA" id="ARBA00023125"/>
    </source>
</evidence>
<evidence type="ECO:0000256" key="2">
    <source>
        <dbReference type="ARBA" id="ARBA00022853"/>
    </source>
</evidence>
<feature type="domain" description="DEK-C" evidence="6">
    <location>
        <begin position="247"/>
        <end position="303"/>
    </location>
</feature>
<reference evidence="7 8" key="2">
    <citation type="submission" date="2018-11" db="EMBL/GenBank/DDBJ databases">
        <authorList>
            <consortium name="Pathogen Informatics"/>
        </authorList>
    </citation>
    <scope>NUCLEOTIDE SEQUENCE [LARGE SCALE GENOMIC DNA]</scope>
</reference>
<organism evidence="9">
    <name type="scientific">Gongylonema pulchrum</name>
    <dbReference type="NCBI Taxonomy" id="637853"/>
    <lineage>
        <taxon>Eukaryota</taxon>
        <taxon>Metazoa</taxon>
        <taxon>Ecdysozoa</taxon>
        <taxon>Nematoda</taxon>
        <taxon>Chromadorea</taxon>
        <taxon>Rhabditida</taxon>
        <taxon>Spirurina</taxon>
        <taxon>Spiruromorpha</taxon>
        <taxon>Spiruroidea</taxon>
        <taxon>Gongylonematidae</taxon>
        <taxon>Gongylonema</taxon>
    </lineage>
</organism>
<dbReference type="PANTHER" id="PTHR13468:SF1">
    <property type="entry name" value="PROTEIN DEK"/>
    <property type="match status" value="1"/>
</dbReference>
<evidence type="ECO:0000313" key="7">
    <source>
        <dbReference type="EMBL" id="VDN18216.1"/>
    </source>
</evidence>
<dbReference type="GO" id="GO:0005634">
    <property type="term" value="C:nucleus"/>
    <property type="evidence" value="ECO:0007669"/>
    <property type="project" value="UniProtKB-SubCell"/>
</dbReference>
<dbReference type="GO" id="GO:0003677">
    <property type="term" value="F:DNA binding"/>
    <property type="evidence" value="ECO:0007669"/>
    <property type="project" value="UniProtKB-KW"/>
</dbReference>
<feature type="compositionally biased region" description="Basic residues" evidence="5">
    <location>
        <begin position="151"/>
        <end position="182"/>
    </location>
</feature>
<dbReference type="InterPro" id="IPR014876">
    <property type="entry name" value="DEK_C"/>
</dbReference>
<evidence type="ECO:0000256" key="1">
    <source>
        <dbReference type="ARBA" id="ARBA00004123"/>
    </source>
</evidence>
<gene>
    <name evidence="7" type="ORF">GPUH_LOCUS11015</name>
</gene>
<feature type="compositionally biased region" description="Basic and acidic residues" evidence="5">
    <location>
        <begin position="231"/>
        <end position="242"/>
    </location>
</feature>
<dbReference type="Pfam" id="PF08766">
    <property type="entry name" value="DEK_C"/>
    <property type="match status" value="1"/>
</dbReference>
<evidence type="ECO:0000256" key="5">
    <source>
        <dbReference type="SAM" id="MobiDB-lite"/>
    </source>
</evidence>
<feature type="compositionally biased region" description="Acidic residues" evidence="5">
    <location>
        <begin position="187"/>
        <end position="196"/>
    </location>
</feature>
<sequence>MFLGLLDEPVVIEGKRQRHAVERLAASASSTPSKRSSLGSVGTGTPLGDIEFVNAGITKTHTETLKSLHKLCYGTPGTAAARKKDLRRFNGFTFDRNSAEFEKKKTGALKLTTNEVNSIARILGTERGHGKEDTVTNVLHFLQKPEDKGKKAPMAKKRSSSSRSSKRGKKQKRTVKRAKKAGAAKETEDEDSDDNESQSGEESSGGEEENETKSELKSLASSAKKKGTRSSRAETKQDKKQSWGDGGPTGEEVDAAIDEILHAVDLGNCTMKQMCDRIAEKFPNLDMATYKAPLKERVKVALEKMEDS</sequence>
<dbReference type="OrthoDB" id="10248551at2759"/>
<dbReference type="GO" id="GO:0006325">
    <property type="term" value="P:chromatin organization"/>
    <property type="evidence" value="ECO:0007669"/>
    <property type="project" value="UniProtKB-KW"/>
</dbReference>
<evidence type="ECO:0000259" key="6">
    <source>
        <dbReference type="PROSITE" id="PS51998"/>
    </source>
</evidence>
<dbReference type="GO" id="GO:2000779">
    <property type="term" value="P:regulation of double-strand break repair"/>
    <property type="evidence" value="ECO:0007669"/>
    <property type="project" value="TreeGrafter"/>
</dbReference>
<dbReference type="GO" id="GO:0042393">
    <property type="term" value="F:histone binding"/>
    <property type="evidence" value="ECO:0007669"/>
    <property type="project" value="TreeGrafter"/>
</dbReference>
<comment type="subcellular location">
    <subcellularLocation>
        <location evidence="1">Nucleus</location>
    </subcellularLocation>
</comment>
<evidence type="ECO:0000313" key="8">
    <source>
        <dbReference type="Proteomes" id="UP000271098"/>
    </source>
</evidence>